<protein>
    <submittedName>
        <fullName evidence="1">Uncharacterized protein</fullName>
    </submittedName>
</protein>
<proteinExistence type="predicted"/>
<reference evidence="1 2" key="1">
    <citation type="submission" date="2023-11" db="EMBL/GenBank/DDBJ databases">
        <title>Halocaridina rubra genome assembly.</title>
        <authorList>
            <person name="Smith C."/>
        </authorList>
    </citation>
    <scope>NUCLEOTIDE SEQUENCE [LARGE SCALE GENOMIC DNA]</scope>
    <source>
        <strain evidence="1">EP-1</strain>
        <tissue evidence="1">Whole</tissue>
    </source>
</reference>
<sequence>TREVKAVKTSLSVIVVEISKNFKENGSVNGPTSVGEAAEDVGQMLGYSAGQGIEGPARDDQHQ</sequence>
<evidence type="ECO:0000313" key="2">
    <source>
        <dbReference type="Proteomes" id="UP001381693"/>
    </source>
</evidence>
<accession>A0AAN9AAA4</accession>
<keyword evidence="2" id="KW-1185">Reference proteome</keyword>
<feature type="non-terminal residue" evidence="1">
    <location>
        <position position="1"/>
    </location>
</feature>
<gene>
    <name evidence="1" type="ORF">SK128_001742</name>
</gene>
<dbReference type="AlphaFoldDB" id="A0AAN9AAA4"/>
<name>A0AAN9AAA4_HALRR</name>
<organism evidence="1 2">
    <name type="scientific">Halocaridina rubra</name>
    <name type="common">Hawaiian red shrimp</name>
    <dbReference type="NCBI Taxonomy" id="373956"/>
    <lineage>
        <taxon>Eukaryota</taxon>
        <taxon>Metazoa</taxon>
        <taxon>Ecdysozoa</taxon>
        <taxon>Arthropoda</taxon>
        <taxon>Crustacea</taxon>
        <taxon>Multicrustacea</taxon>
        <taxon>Malacostraca</taxon>
        <taxon>Eumalacostraca</taxon>
        <taxon>Eucarida</taxon>
        <taxon>Decapoda</taxon>
        <taxon>Pleocyemata</taxon>
        <taxon>Caridea</taxon>
        <taxon>Atyoidea</taxon>
        <taxon>Atyidae</taxon>
        <taxon>Halocaridina</taxon>
    </lineage>
</organism>
<comment type="caution">
    <text evidence="1">The sequence shown here is derived from an EMBL/GenBank/DDBJ whole genome shotgun (WGS) entry which is preliminary data.</text>
</comment>
<dbReference type="Proteomes" id="UP001381693">
    <property type="component" value="Unassembled WGS sequence"/>
</dbReference>
<dbReference type="EMBL" id="JAXCGZ010006043">
    <property type="protein sequence ID" value="KAK7080229.1"/>
    <property type="molecule type" value="Genomic_DNA"/>
</dbReference>
<evidence type="ECO:0000313" key="1">
    <source>
        <dbReference type="EMBL" id="KAK7080229.1"/>
    </source>
</evidence>